<name>A0ABU9AW13_9BACT</name>
<feature type="transmembrane region" description="Helical" evidence="1">
    <location>
        <begin position="140"/>
        <end position="157"/>
    </location>
</feature>
<keyword evidence="1" id="KW-1133">Transmembrane helix</keyword>
<sequence length="499" mass="54154">MVESKSIQGVLIVIAITVMAAWLGVAVVTNQTETLLKVAGGTILAISLFLGRRIWLLLVFFMALNIPLLRGFNTTELGQGLFIGFSILLFLLRRLRLKTNFGELEVWMLIMVACILQAYLRNPVGLNVLGGSSVGARPYFVTALALLTGWILSVLVVPSNEIKWAMRLTILGTFVGLPISEVRTRAGLAALGTEVGEGRVAWLGATAQICLRWLVSKLSPFKALLNPLTLLVLLFGIAGSAASGYRNVVAASGLILVMGVYYHHGAAASVFSMVAAMLCIAMLAVVNVVSPLPGTMQRALSAFPGTWEERYVEDASSSTEWRVEMWKSALFTDHWIKNKLLGDGLGMTREELMRMQSLSAGGGDFARGTSGLTIQQENMMITGGYHSGPVQTVRTVGYVGLAFLLVAMVRVAVHMHRLILRARGTEWFPATLFLLAPNLVLPIQFTLVFGEFDAACKLLFFGIGLTRLMQNSLPIFHSAPVAARIEPSLGHRRKQPGLA</sequence>
<feature type="transmembrane region" description="Helical" evidence="1">
    <location>
        <begin position="76"/>
        <end position="92"/>
    </location>
</feature>
<proteinExistence type="predicted"/>
<feature type="transmembrane region" description="Helical" evidence="1">
    <location>
        <begin position="221"/>
        <end position="238"/>
    </location>
</feature>
<keyword evidence="1" id="KW-0812">Transmembrane</keyword>
<feature type="transmembrane region" description="Helical" evidence="1">
    <location>
        <begin position="270"/>
        <end position="290"/>
    </location>
</feature>
<evidence type="ECO:0000256" key="1">
    <source>
        <dbReference type="SAM" id="Phobius"/>
    </source>
</evidence>
<reference evidence="2 3" key="1">
    <citation type="submission" date="2024-04" db="EMBL/GenBank/DDBJ databases">
        <title>Luteolibacter sp. isolated from soil.</title>
        <authorList>
            <person name="An J."/>
        </authorList>
    </citation>
    <scope>NUCLEOTIDE SEQUENCE [LARGE SCALE GENOMIC DNA]</scope>
    <source>
        <strain evidence="2 3">Y139</strain>
    </source>
</reference>
<comment type="caution">
    <text evidence="2">The sequence shown here is derived from an EMBL/GenBank/DDBJ whole genome shotgun (WGS) entry which is preliminary data.</text>
</comment>
<dbReference type="Proteomes" id="UP001371305">
    <property type="component" value="Unassembled WGS sequence"/>
</dbReference>
<protein>
    <recommendedName>
        <fullName evidence="4">O-antigen ligase domain-containing protein</fullName>
    </recommendedName>
</protein>
<evidence type="ECO:0000313" key="2">
    <source>
        <dbReference type="EMBL" id="MEK7950820.1"/>
    </source>
</evidence>
<feature type="transmembrane region" description="Helical" evidence="1">
    <location>
        <begin position="41"/>
        <end position="64"/>
    </location>
</feature>
<organism evidence="2 3">
    <name type="scientific">Luteolibacter soli</name>
    <dbReference type="NCBI Taxonomy" id="3135280"/>
    <lineage>
        <taxon>Bacteria</taxon>
        <taxon>Pseudomonadati</taxon>
        <taxon>Verrucomicrobiota</taxon>
        <taxon>Verrucomicrobiia</taxon>
        <taxon>Verrucomicrobiales</taxon>
        <taxon>Verrucomicrobiaceae</taxon>
        <taxon>Luteolibacter</taxon>
    </lineage>
</organism>
<feature type="transmembrane region" description="Helical" evidence="1">
    <location>
        <begin position="6"/>
        <end position="29"/>
    </location>
</feature>
<accession>A0ABU9AW13</accession>
<feature type="transmembrane region" description="Helical" evidence="1">
    <location>
        <begin position="395"/>
        <end position="413"/>
    </location>
</feature>
<evidence type="ECO:0000313" key="3">
    <source>
        <dbReference type="Proteomes" id="UP001371305"/>
    </source>
</evidence>
<feature type="transmembrane region" description="Helical" evidence="1">
    <location>
        <begin position="104"/>
        <end position="120"/>
    </location>
</feature>
<dbReference type="EMBL" id="JBBUKT010000003">
    <property type="protein sequence ID" value="MEK7950820.1"/>
    <property type="molecule type" value="Genomic_DNA"/>
</dbReference>
<keyword evidence="1" id="KW-0472">Membrane</keyword>
<keyword evidence="3" id="KW-1185">Reference proteome</keyword>
<gene>
    <name evidence="2" type="ORF">WKV53_09950</name>
</gene>
<dbReference type="RefSeq" id="WP_341404421.1">
    <property type="nucleotide sequence ID" value="NZ_JBBUKT010000003.1"/>
</dbReference>
<evidence type="ECO:0008006" key="4">
    <source>
        <dbReference type="Google" id="ProtNLM"/>
    </source>
</evidence>